<keyword evidence="5" id="KW-0812">Transmembrane</keyword>
<keyword evidence="3" id="KW-0813">Transport</keyword>
<evidence type="ECO:0000313" key="10">
    <source>
        <dbReference type="Proteomes" id="UP000676951"/>
    </source>
</evidence>
<dbReference type="NCBIfam" id="TIGR01844">
    <property type="entry name" value="type_I_sec_TolC"/>
    <property type="match status" value="1"/>
</dbReference>
<evidence type="ECO:0000256" key="7">
    <source>
        <dbReference type="ARBA" id="ARBA00023237"/>
    </source>
</evidence>
<keyword evidence="4" id="KW-1134">Transmembrane beta strand</keyword>
<keyword evidence="10" id="KW-1185">Reference proteome</keyword>
<keyword evidence="7" id="KW-0998">Cell outer membrane</keyword>
<dbReference type="InterPro" id="IPR003423">
    <property type="entry name" value="OMP_efflux"/>
</dbReference>
<dbReference type="Proteomes" id="UP000676951">
    <property type="component" value="Chromosome"/>
</dbReference>
<dbReference type="Gene3D" id="1.20.1600.10">
    <property type="entry name" value="Outer membrane efflux proteins (OEP)"/>
    <property type="match status" value="1"/>
</dbReference>
<feature type="signal peptide" evidence="8">
    <location>
        <begin position="1"/>
        <end position="27"/>
    </location>
</feature>
<dbReference type="GO" id="GO:0015562">
    <property type="term" value="F:efflux transmembrane transporter activity"/>
    <property type="evidence" value="ECO:0007669"/>
    <property type="project" value="InterPro"/>
</dbReference>
<keyword evidence="8" id="KW-0732">Signal</keyword>
<keyword evidence="6" id="KW-0472">Membrane</keyword>
<comment type="subcellular location">
    <subcellularLocation>
        <location evidence="1">Cell outer membrane</location>
    </subcellularLocation>
</comment>
<comment type="similarity">
    <text evidence="2">Belongs to the outer membrane factor (OMF) (TC 1.B.17) family.</text>
</comment>
<dbReference type="PANTHER" id="PTHR30026:SF22">
    <property type="entry name" value="OUTER MEMBRANE EFFLUX PROTEIN"/>
    <property type="match status" value="1"/>
</dbReference>
<accession>A0A975NV31</accession>
<dbReference type="RefSeq" id="WP_215601989.1">
    <property type="nucleotide sequence ID" value="NZ_CP076136.1"/>
</dbReference>
<organism evidence="9 10">
    <name type="scientific">Bradyrhizobium sediminis</name>
    <dbReference type="NCBI Taxonomy" id="2840469"/>
    <lineage>
        <taxon>Bacteria</taxon>
        <taxon>Pseudomonadati</taxon>
        <taxon>Pseudomonadota</taxon>
        <taxon>Alphaproteobacteria</taxon>
        <taxon>Hyphomicrobiales</taxon>
        <taxon>Nitrobacteraceae</taxon>
        <taxon>Bradyrhizobium</taxon>
    </lineage>
</organism>
<dbReference type="SUPFAM" id="SSF56954">
    <property type="entry name" value="Outer membrane efflux proteins (OEP)"/>
    <property type="match status" value="1"/>
</dbReference>
<dbReference type="PANTHER" id="PTHR30026">
    <property type="entry name" value="OUTER MEMBRANE PROTEIN TOLC"/>
    <property type="match status" value="1"/>
</dbReference>
<name>A0A975NV31_9BRAD</name>
<evidence type="ECO:0000256" key="2">
    <source>
        <dbReference type="ARBA" id="ARBA00007613"/>
    </source>
</evidence>
<evidence type="ECO:0000256" key="6">
    <source>
        <dbReference type="ARBA" id="ARBA00023136"/>
    </source>
</evidence>
<evidence type="ECO:0000313" key="9">
    <source>
        <dbReference type="EMBL" id="QWG21266.1"/>
    </source>
</evidence>
<dbReference type="Pfam" id="PF02321">
    <property type="entry name" value="OEP"/>
    <property type="match status" value="2"/>
</dbReference>
<dbReference type="GO" id="GO:0015288">
    <property type="term" value="F:porin activity"/>
    <property type="evidence" value="ECO:0007669"/>
    <property type="project" value="TreeGrafter"/>
</dbReference>
<sequence>MRGVKVVTGAAAAALLLAFMGPMPALADTIEAALVRAYQNNPQLNAQRASVRATDESVPQALSGYRPRVAVTGSAGYQYTDTLTNIGGRNAAGDPIVVGTNIHGANAPRSVGATVSQTLFNGQQTANKTRAAESQVSGAREALRVLEQTVLLQGATIYMDYLRDSAIVEVQKSNVRVLEQTLKQTRDRFNVGEVTRTDVAQSEAQLAAGKTQLLTAEANLTTTRSKFRQIIGNEPAALAPGSPVDRFLPGTLPSAVEVGLTQNPNVTAAMFGIDVSYLQVKVNEGALLPTVSLQASVQQSYEQTMTIYRSFSAAAVAQLSVPVYQGGAEYSLIRQSKETLAQQRLNLEQVRDQTRANVVTAWGQLVAGKAQVQSAQSQVTASEIALNGVREEAKAGQRTTLDVLNAQQALVNARVALVTAQHDRVVASYAVLNAVGRLSPQVLNLQTTVYDPSVHYHQVRDSWFGVRNPDGR</sequence>
<evidence type="ECO:0000256" key="3">
    <source>
        <dbReference type="ARBA" id="ARBA00022448"/>
    </source>
</evidence>
<evidence type="ECO:0000256" key="8">
    <source>
        <dbReference type="SAM" id="SignalP"/>
    </source>
</evidence>
<dbReference type="InterPro" id="IPR051906">
    <property type="entry name" value="TolC-like"/>
</dbReference>
<protein>
    <submittedName>
        <fullName evidence="9">TolC family outer membrane protein</fullName>
    </submittedName>
</protein>
<gene>
    <name evidence="9" type="ORF">KMZ93_14570</name>
</gene>
<evidence type="ECO:0000256" key="1">
    <source>
        <dbReference type="ARBA" id="ARBA00004442"/>
    </source>
</evidence>
<dbReference type="GO" id="GO:0009279">
    <property type="term" value="C:cell outer membrane"/>
    <property type="evidence" value="ECO:0007669"/>
    <property type="project" value="UniProtKB-SubCell"/>
</dbReference>
<dbReference type="AlphaFoldDB" id="A0A975NV31"/>
<evidence type="ECO:0000256" key="5">
    <source>
        <dbReference type="ARBA" id="ARBA00022692"/>
    </source>
</evidence>
<evidence type="ECO:0000256" key="4">
    <source>
        <dbReference type="ARBA" id="ARBA00022452"/>
    </source>
</evidence>
<proteinExistence type="inferred from homology"/>
<dbReference type="EMBL" id="CP076136">
    <property type="protein sequence ID" value="QWG21266.1"/>
    <property type="molecule type" value="Genomic_DNA"/>
</dbReference>
<dbReference type="InterPro" id="IPR010130">
    <property type="entry name" value="T1SS_OMP_TolC"/>
</dbReference>
<dbReference type="GO" id="GO:1990281">
    <property type="term" value="C:efflux pump complex"/>
    <property type="evidence" value="ECO:0007669"/>
    <property type="project" value="TreeGrafter"/>
</dbReference>
<feature type="chain" id="PRO_5037906743" evidence="8">
    <location>
        <begin position="28"/>
        <end position="472"/>
    </location>
</feature>
<reference evidence="9 10" key="1">
    <citation type="submission" date="2021-06" db="EMBL/GenBank/DDBJ databases">
        <title>Bradyrhizobium sp. S2-11-4 Genome sequencing.</title>
        <authorList>
            <person name="Jin L."/>
        </authorList>
    </citation>
    <scope>NUCLEOTIDE SEQUENCE [LARGE SCALE GENOMIC DNA]</scope>
    <source>
        <strain evidence="9 10">S2-11-4</strain>
    </source>
</reference>